<dbReference type="PANTHER" id="PTHR30217:SF10">
    <property type="entry name" value="23S RRNA 5-HYDROXYCYTIDINE C2501 SYNTHASE"/>
    <property type="match status" value="1"/>
</dbReference>
<dbReference type="InterPro" id="IPR051454">
    <property type="entry name" value="RNA/ubiquinone_mod_enzymes"/>
</dbReference>
<dbReference type="RefSeq" id="WP_158082557.1">
    <property type="nucleotide sequence ID" value="NZ_JXMW01000015.1"/>
</dbReference>
<dbReference type="PANTHER" id="PTHR30217">
    <property type="entry name" value="PEPTIDASE U32 FAMILY"/>
    <property type="match status" value="1"/>
</dbReference>
<accession>A0A1V6N124</accession>
<gene>
    <name evidence="3" type="ORF">MBBAR_15c00160</name>
</gene>
<dbReference type="InterPro" id="IPR020988">
    <property type="entry name" value="Pept_U32_collagenase"/>
</dbReference>
<dbReference type="Pfam" id="PF01136">
    <property type="entry name" value="Peptidase_U32"/>
    <property type="match status" value="2"/>
</dbReference>
<evidence type="ECO:0000256" key="1">
    <source>
        <dbReference type="SAM" id="MobiDB-lite"/>
    </source>
</evidence>
<sequence>MVMELLAPAGSYDVFKIAINLGADAVYLAGQNFGARAYAENFNTEEIKKSVEYAHLNNVKVFITVNTLINNFEIIDFLKYIFKLYKIGVDAVIVQDFGVLKLIKSIFPEMKIHASTQMSLNNYYSVLWAKENGISRVIFPREISIDEISKIHTKLKENNKELELEVFAHGALCYSISGKCYISSLNNGRSGNRGACTQPCRREYILKYKGHKVSDGYLLSTHDLNLSDDLNKLAKSGINSIKLEGRMKSEDYVGTIVNSYRNILDKKEGSFKDDLNFVFNRKFTKGYIMNQSPSEVMGRESSGHLGLYIGDIVAINREYPEIFEKIEISSKNSRNNRNRKNSKKNKNNKNNNNTNNNSNNSIKNINNSNNINNIENINNNNNNNNNNRNIYNNSNDVENSNSTELNSNINNTNNKGISNNNNNIQERKNRTVKEIKVSKENPINIEKGDGIAFKYGKKVKGIYIDDIIEQNDEYIIFNTTRNIRVGDEVYISYSRSINKELKKYKKEFIQSKIPISLNISLDKELHAKIETKFNLNNETIKFKYKSSSKFEKAINRPITKEEIEKQLSKTGNTSFFMNDIAINDLPDNLFIPTSRLNKIRREILDEASANLLNYYKKDKNKMKDAKSRLNRFIKNYKSKNIKNNENNSLNNVNSLKDKNNLNNKNILKNNNLKNKNNSKFKNNLGLSVFVDTLELVEIASKYDMKKIYFDPSYLFNNPEEYFENIEQILTNALAKITTQELVWVLPSFISDDEIEDCMKVFNSLESKKIPISIMSDIPGVNDLFNSNMYGNHTLNVWNNFCCEELSESGFKSLILSPELSYDEMKILVSKYIKKDIDLEIIAHGNLEVIVSNDDFSNLKDNKSLNMKKQDYAILEDKKRKKFKYKVLSDFNNKSHIINKDCLCLIDEISKIEKIGIDSIILDCRFSNNNYTSNTISIYQQGLKDTSKKNLDSLKNQIYSLSHSYLSKGNFLDGRIHEKNKKSKKSHNSKISLDI</sequence>
<dbReference type="OrthoDB" id="51464at2157"/>
<dbReference type="EMBL" id="JXMW01000015">
    <property type="protein sequence ID" value="OQD58440.1"/>
    <property type="molecule type" value="Genomic_DNA"/>
</dbReference>
<proteinExistence type="predicted"/>
<dbReference type="AlphaFoldDB" id="A0A1V6N124"/>
<dbReference type="Proteomes" id="UP000191661">
    <property type="component" value="Unassembled WGS sequence"/>
</dbReference>
<feature type="region of interest" description="Disordered" evidence="1">
    <location>
        <begin position="330"/>
        <end position="404"/>
    </location>
</feature>
<evidence type="ECO:0000259" key="2">
    <source>
        <dbReference type="Pfam" id="PF12392"/>
    </source>
</evidence>
<dbReference type="PROSITE" id="PS01276">
    <property type="entry name" value="PEPTIDASE_U32"/>
    <property type="match status" value="1"/>
</dbReference>
<name>A0A1V6N124_METAZ</name>
<keyword evidence="4" id="KW-1185">Reference proteome</keyword>
<organism evidence="3 4">
    <name type="scientific">Methanobrevibacter arboriphilus JCM 13429 = DSM 1125</name>
    <dbReference type="NCBI Taxonomy" id="1300164"/>
    <lineage>
        <taxon>Archaea</taxon>
        <taxon>Methanobacteriati</taxon>
        <taxon>Methanobacteriota</taxon>
        <taxon>Methanomada group</taxon>
        <taxon>Methanobacteria</taxon>
        <taxon>Methanobacteriales</taxon>
        <taxon>Methanobacteriaceae</taxon>
        <taxon>Methanobrevibacter</taxon>
    </lineage>
</organism>
<dbReference type="Pfam" id="PF12392">
    <property type="entry name" value="DUF3656"/>
    <property type="match status" value="1"/>
</dbReference>
<dbReference type="InterPro" id="IPR001539">
    <property type="entry name" value="Peptidase_U32"/>
</dbReference>
<evidence type="ECO:0000313" key="3">
    <source>
        <dbReference type="EMBL" id="OQD58440.1"/>
    </source>
</evidence>
<reference evidence="3 4" key="1">
    <citation type="submission" date="2014-12" db="EMBL/GenBank/DDBJ databases">
        <title>Genome sequence of Methanobrevibacter arboriphilicus DH1, DSM1125.</title>
        <authorList>
            <person name="Poehlein A."/>
            <person name="Thauer R.K."/>
            <person name="Seedorf H."/>
            <person name="Daniel R."/>
        </authorList>
    </citation>
    <scope>NUCLEOTIDE SEQUENCE [LARGE SCALE GENOMIC DNA]</scope>
    <source>
        <strain evidence="3 4">DH1</strain>
    </source>
</reference>
<evidence type="ECO:0000313" key="4">
    <source>
        <dbReference type="Proteomes" id="UP000191661"/>
    </source>
</evidence>
<feature type="compositionally biased region" description="Low complexity" evidence="1">
    <location>
        <begin position="348"/>
        <end position="404"/>
    </location>
</feature>
<feature type="domain" description="Peptidase U32 collagenase" evidence="2">
    <location>
        <begin position="489"/>
        <end position="610"/>
    </location>
</feature>
<feature type="compositionally biased region" description="Basic residues" evidence="1">
    <location>
        <begin position="334"/>
        <end position="347"/>
    </location>
</feature>
<comment type="caution">
    <text evidence="3">The sequence shown here is derived from an EMBL/GenBank/DDBJ whole genome shotgun (WGS) entry which is preliminary data.</text>
</comment>
<protein>
    <submittedName>
        <fullName evidence="3">Putative peptidase</fullName>
    </submittedName>
</protein>